<name>A0ABU2MKA9_9ACTN</name>
<comment type="caution">
    <text evidence="3">The sequence shown here is derived from an EMBL/GenBank/DDBJ whole genome shotgun (WGS) entry which is preliminary data.</text>
</comment>
<feature type="domain" description="Rv2525c-like glycoside hydrolase-like" evidence="2">
    <location>
        <begin position="81"/>
        <end position="290"/>
    </location>
</feature>
<dbReference type="SUPFAM" id="SSF51445">
    <property type="entry name" value="(Trans)glycosidases"/>
    <property type="match status" value="1"/>
</dbReference>
<keyword evidence="1" id="KW-0732">Signal</keyword>
<evidence type="ECO:0000313" key="4">
    <source>
        <dbReference type="Proteomes" id="UP001183246"/>
    </source>
</evidence>
<dbReference type="Pfam" id="PF08924">
    <property type="entry name" value="Rv2525c_GlyHyd-like"/>
    <property type="match status" value="1"/>
</dbReference>
<dbReference type="EMBL" id="JAVREL010000002">
    <property type="protein sequence ID" value="MDT0342034.1"/>
    <property type="molecule type" value="Genomic_DNA"/>
</dbReference>
<keyword evidence="4" id="KW-1185">Reference proteome</keyword>
<reference evidence="4" key="1">
    <citation type="submission" date="2023-07" db="EMBL/GenBank/DDBJ databases">
        <title>30 novel species of actinomycetes from the DSMZ collection.</title>
        <authorList>
            <person name="Nouioui I."/>
        </authorList>
    </citation>
    <scope>NUCLEOTIDE SEQUENCE [LARGE SCALE GENOMIC DNA]</scope>
    <source>
        <strain evidence="4">DSM 44938</strain>
    </source>
</reference>
<sequence>MRYVHHTGRAPSRQNRPSRFLPLLTLPTLLILLTLLPSTPALADTPAPPPTTGDLAAAGAEIYRGPAFDTCDAPDLDTMRAWLASPYRAVGVYIGGRGRGCPGQPHLTPDWVTAVHDLGWRLLPLYVGSQSPCTRLPGTNRVPIDAERPREQGAAEAQDAIAAAQALGLAPGSPIYLDMEDYDHQDPGCAATTLAFVQGFTHRLDAAGFIPGYYSSATSGIAHLENARLAGTPDLPEVLWYARWSTEPTLHAEPALDPAAWQPDRRIHQYAGDVPETHGGRELLIDRNLVAAPVAVLADDHQGNP</sequence>
<protein>
    <submittedName>
        <fullName evidence="3">DUF1906 domain-containing protein</fullName>
    </submittedName>
</protein>
<dbReference type="InterPro" id="IPR015020">
    <property type="entry name" value="Rv2525c-like_Glyco_Hydro-like"/>
</dbReference>
<evidence type="ECO:0000256" key="1">
    <source>
        <dbReference type="SAM" id="SignalP"/>
    </source>
</evidence>
<dbReference type="Proteomes" id="UP001183246">
    <property type="component" value="Unassembled WGS sequence"/>
</dbReference>
<dbReference type="Gene3D" id="3.20.20.80">
    <property type="entry name" value="Glycosidases"/>
    <property type="match status" value="1"/>
</dbReference>
<dbReference type="InterPro" id="IPR017853">
    <property type="entry name" value="GH"/>
</dbReference>
<gene>
    <name evidence="3" type="ORF">RM590_05225</name>
</gene>
<dbReference type="RefSeq" id="WP_311703166.1">
    <property type="nucleotide sequence ID" value="NZ_JAVREL010000002.1"/>
</dbReference>
<evidence type="ECO:0000259" key="2">
    <source>
        <dbReference type="Pfam" id="PF08924"/>
    </source>
</evidence>
<organism evidence="3 4">
    <name type="scientific">Streptomyces litchfieldiae</name>
    <dbReference type="NCBI Taxonomy" id="3075543"/>
    <lineage>
        <taxon>Bacteria</taxon>
        <taxon>Bacillati</taxon>
        <taxon>Actinomycetota</taxon>
        <taxon>Actinomycetes</taxon>
        <taxon>Kitasatosporales</taxon>
        <taxon>Streptomycetaceae</taxon>
        <taxon>Streptomyces</taxon>
    </lineage>
</organism>
<feature type="chain" id="PRO_5046667554" evidence="1">
    <location>
        <begin position="44"/>
        <end position="305"/>
    </location>
</feature>
<feature type="signal peptide" evidence="1">
    <location>
        <begin position="1"/>
        <end position="43"/>
    </location>
</feature>
<accession>A0ABU2MKA9</accession>
<proteinExistence type="predicted"/>
<evidence type="ECO:0000313" key="3">
    <source>
        <dbReference type="EMBL" id="MDT0342034.1"/>
    </source>
</evidence>